<proteinExistence type="predicted"/>
<reference evidence="1" key="1">
    <citation type="submission" date="2022-11" db="EMBL/GenBank/DDBJ databases">
        <title>Genome Sequence of Boeremia exigua.</title>
        <authorList>
            <person name="Buettner E."/>
        </authorList>
    </citation>
    <scope>NUCLEOTIDE SEQUENCE</scope>
    <source>
        <strain evidence="1">CU02</strain>
    </source>
</reference>
<dbReference type="Proteomes" id="UP001153331">
    <property type="component" value="Unassembled WGS sequence"/>
</dbReference>
<evidence type="ECO:0000313" key="1">
    <source>
        <dbReference type="EMBL" id="KAJ8116854.1"/>
    </source>
</evidence>
<protein>
    <submittedName>
        <fullName evidence="1">Uncharacterized protein</fullName>
    </submittedName>
</protein>
<evidence type="ECO:0000313" key="2">
    <source>
        <dbReference type="Proteomes" id="UP001153331"/>
    </source>
</evidence>
<keyword evidence="2" id="KW-1185">Reference proteome</keyword>
<gene>
    <name evidence="1" type="ORF">OPT61_g1813</name>
</gene>
<organism evidence="1 2">
    <name type="scientific">Boeremia exigua</name>
    <dbReference type="NCBI Taxonomy" id="749465"/>
    <lineage>
        <taxon>Eukaryota</taxon>
        <taxon>Fungi</taxon>
        <taxon>Dikarya</taxon>
        <taxon>Ascomycota</taxon>
        <taxon>Pezizomycotina</taxon>
        <taxon>Dothideomycetes</taxon>
        <taxon>Pleosporomycetidae</taxon>
        <taxon>Pleosporales</taxon>
        <taxon>Pleosporineae</taxon>
        <taxon>Didymellaceae</taxon>
        <taxon>Boeremia</taxon>
    </lineage>
</organism>
<sequence length="1300" mass="142368">MAFQKGSSLLLALSTLANAYTPTQDFSRDHAGALEKAQTFVSQLNRTEKINMITGAVGLQYGGCVGSIRGVPRLNFTGICMQDGPQVLNRADLVSVFPSGILAGATWDEDLMFARGQAMGEEFRGKGSHVHLGPVAGALGRNALGGRNWEGFSPDPFLAGRAMRATVDGIQSVGVQACSKHFIGNEQETQRTNSFLPNGTEIFAISSNIDDRTLHELYLWPFADAVRAGTAGVMCSYNRLNQTYACENDSLLNGILRKELGFKGYVVSDWFATHSGAKSINAGLDINMPGLLDETDVRSPNPRSYWGLTNVTKMLDDGVVSESRIDEMVQRIMLPYYQLKQDQDFPSLDPSLLLSYGAQYGQRFQVPILPSRDVRADHGQLIRKMGAQGIVLLKNTNNTLPLMSPKNIGLFGSDAAPAVDGLLFGHDANPIGTLDIGGGSGTGRHTYLVSPFEAITAKAKETKARVQYIMNNKILAANDFTSIYPIPDVCLVFLNTFASEGRDRTSYEADWNSTLAVNNVARLCTNTVVVTHSAGINTMPWAHNPNVTAILAAHLPGQESGNSIVDVLWGAENPSGRLPYSISESQSDYDIPIVNLTESEVTSPGAWQADFTERQLIDYRHFDAFNVTPLYEFGFGMGYTSFAVEGALGCQSLTGNITATPAADAEVLPGGNVELWEPVLRLNATVKNTGAIVGATVAQLYMSFPATTVPEDTPKQVLRGFSKILLQPGENGVATFELLRRDVSFWDVESQNWVIPAGAFEFKLLVASTLLVATGFAALPRRPFASSLLTTPGPHDVMQLTAELDRHTSKTSGGVCFGPRFINFLYGVQQFAALGDVAVGGSVWALVRMSLLSIMNLSAYIDKLSSLFMNVGRSAPRHEETALLYPRSTKLQSYLNEYFIVVVDLCRYLFKFGQKSVLQQVAFSLSNMRLKTFQMDLDEWASLIKEQMVMTLTRGDSASASHRQEHATNMRVLDFCSTYDYETAWKQIRKAGNTSSHMQELEYQEWRDGSGPGTLLYTGKLSSGKSVLMANIVDDLSLCAKKEGSQVAYFFCKHDTVESLQARTVIGSLARQLLRTVPDLSVLAKSCEDAHTMGDTEEILEVLLQGFLSDAKAYFVLDGLDECNSKEKETVVQALRKIQEKRRILVCSSFREEPNNSLQLITDQLFNTRLVCIPAENPAIEAFIRTELERCLHQEYLTIGDPTLVLDIHDALLKGSQGMFLWVALQIQSLCSMKTDHAIREALADVPRDLSETFARILQKSGSSDPALQARTLQLVLAACRPLTTGELREALSVIPGDAT</sequence>
<accession>A0ACC2INV3</accession>
<name>A0ACC2INV3_9PLEO</name>
<dbReference type="EMBL" id="JAPHNI010000076">
    <property type="protein sequence ID" value="KAJ8116854.1"/>
    <property type="molecule type" value="Genomic_DNA"/>
</dbReference>
<comment type="caution">
    <text evidence="1">The sequence shown here is derived from an EMBL/GenBank/DDBJ whole genome shotgun (WGS) entry which is preliminary data.</text>
</comment>